<comment type="subcellular location">
    <subcellularLocation>
        <location evidence="1">Endomembrane system</location>
        <topology evidence="1">Multi-pass membrane protein</topology>
    </subcellularLocation>
</comment>
<evidence type="ECO:0000313" key="9">
    <source>
        <dbReference type="EMBL" id="MBC8755917.1"/>
    </source>
</evidence>
<evidence type="ECO:0000256" key="7">
    <source>
        <dbReference type="SAM" id="Phobius"/>
    </source>
</evidence>
<evidence type="ECO:0000259" key="8">
    <source>
        <dbReference type="Pfam" id="PF04116"/>
    </source>
</evidence>
<evidence type="ECO:0000256" key="5">
    <source>
        <dbReference type="ARBA" id="ARBA00023098"/>
    </source>
</evidence>
<sequence>MEPILAYFESIPSSHRSAILVGGIAFFWLIEYLIPLFRFNYKKVQHAGINIFFTLTTIVVNFVLAFLLFQASEWTVANKFGILQWIDIQFPTLSVWWFVLIGVAALDFFGAWLAHYVEHRIPVLWRFHLVHHTDTHVDTTTANRHHPGESVIRFVFTLLGVVLVGAPVAIIMLYQSLSVVLSQFNHANIVIPKVLDKWISYVIVSPNMHKVHHHYQLPYTDTNYGNIFSIWDRIFRTFAVKDPKTLVYGVDTYPAAAENNNLKSLLKIPFNKYRPPTTLNADE</sequence>
<evidence type="ECO:0000256" key="6">
    <source>
        <dbReference type="ARBA" id="ARBA00023136"/>
    </source>
</evidence>
<dbReference type="EMBL" id="JACGWS010000009">
    <property type="protein sequence ID" value="MBC8755917.1"/>
    <property type="molecule type" value="Genomic_DNA"/>
</dbReference>
<dbReference type="InterPro" id="IPR051689">
    <property type="entry name" value="Sterol_desaturase/TMEM195"/>
</dbReference>
<dbReference type="RefSeq" id="WP_187562960.1">
    <property type="nucleotide sequence ID" value="NZ_JACGWS010000009.1"/>
</dbReference>
<accession>A0ABR7QBK4</accession>
<evidence type="ECO:0000256" key="2">
    <source>
        <dbReference type="ARBA" id="ARBA00022692"/>
    </source>
</evidence>
<keyword evidence="3 7" id="KW-1133">Transmembrane helix</keyword>
<dbReference type="Proteomes" id="UP000619238">
    <property type="component" value="Unassembled WGS sequence"/>
</dbReference>
<feature type="transmembrane region" description="Helical" evidence="7">
    <location>
        <begin position="95"/>
        <end position="117"/>
    </location>
</feature>
<organism evidence="9 10">
    <name type="scientific">Kordia aestuariivivens</name>
    <dbReference type="NCBI Taxonomy" id="2759037"/>
    <lineage>
        <taxon>Bacteria</taxon>
        <taxon>Pseudomonadati</taxon>
        <taxon>Bacteroidota</taxon>
        <taxon>Flavobacteriia</taxon>
        <taxon>Flavobacteriales</taxon>
        <taxon>Flavobacteriaceae</taxon>
        <taxon>Kordia</taxon>
    </lineage>
</organism>
<proteinExistence type="predicted"/>
<feature type="transmembrane region" description="Helical" evidence="7">
    <location>
        <begin position="17"/>
        <end position="37"/>
    </location>
</feature>
<evidence type="ECO:0000256" key="4">
    <source>
        <dbReference type="ARBA" id="ARBA00023002"/>
    </source>
</evidence>
<protein>
    <submittedName>
        <fullName evidence="9">Sterol desaturase family protein</fullName>
    </submittedName>
</protein>
<reference evidence="9 10" key="1">
    <citation type="submission" date="2020-07" db="EMBL/GenBank/DDBJ databases">
        <title>Description of Kordia aestuariivivens sp. nov., isolated from a tidal flat.</title>
        <authorList>
            <person name="Park S."/>
            <person name="Yoon J.-H."/>
        </authorList>
    </citation>
    <scope>NUCLEOTIDE SEQUENCE [LARGE SCALE GENOMIC DNA]</scope>
    <source>
        <strain evidence="9 10">YSTF-M3</strain>
    </source>
</reference>
<feature type="transmembrane region" description="Helical" evidence="7">
    <location>
        <begin position="154"/>
        <end position="174"/>
    </location>
</feature>
<gene>
    <name evidence="9" type="ORF">H2O64_14660</name>
</gene>
<dbReference type="PANTHER" id="PTHR21624">
    <property type="entry name" value="STEROL DESATURASE-RELATED PROTEIN"/>
    <property type="match status" value="1"/>
</dbReference>
<name>A0ABR7QBK4_9FLAO</name>
<comment type="caution">
    <text evidence="9">The sequence shown here is derived from an EMBL/GenBank/DDBJ whole genome shotgun (WGS) entry which is preliminary data.</text>
</comment>
<feature type="transmembrane region" description="Helical" evidence="7">
    <location>
        <begin position="49"/>
        <end position="69"/>
    </location>
</feature>
<evidence type="ECO:0000313" key="10">
    <source>
        <dbReference type="Proteomes" id="UP000619238"/>
    </source>
</evidence>
<keyword evidence="4" id="KW-0560">Oxidoreductase</keyword>
<dbReference type="InterPro" id="IPR006694">
    <property type="entry name" value="Fatty_acid_hydroxylase"/>
</dbReference>
<dbReference type="PANTHER" id="PTHR21624:SF1">
    <property type="entry name" value="ALKYLGLYCEROL MONOOXYGENASE"/>
    <property type="match status" value="1"/>
</dbReference>
<evidence type="ECO:0000256" key="3">
    <source>
        <dbReference type="ARBA" id="ARBA00022989"/>
    </source>
</evidence>
<evidence type="ECO:0000256" key="1">
    <source>
        <dbReference type="ARBA" id="ARBA00004127"/>
    </source>
</evidence>
<keyword evidence="10" id="KW-1185">Reference proteome</keyword>
<keyword evidence="6 7" id="KW-0472">Membrane</keyword>
<dbReference type="Pfam" id="PF04116">
    <property type="entry name" value="FA_hydroxylase"/>
    <property type="match status" value="1"/>
</dbReference>
<keyword evidence="5" id="KW-0443">Lipid metabolism</keyword>
<keyword evidence="2 7" id="KW-0812">Transmembrane</keyword>
<feature type="domain" description="Fatty acid hydroxylase" evidence="8">
    <location>
        <begin position="102"/>
        <end position="237"/>
    </location>
</feature>